<protein>
    <submittedName>
        <fullName evidence="1">Uncharacterized protein</fullName>
    </submittedName>
</protein>
<dbReference type="EMBL" id="DRTX01000017">
    <property type="protein sequence ID" value="HHF52780.1"/>
    <property type="molecule type" value="Genomic_DNA"/>
</dbReference>
<accession>A0A7V5HMP9</accession>
<feature type="non-terminal residue" evidence="1">
    <location>
        <position position="74"/>
    </location>
</feature>
<dbReference type="Gene3D" id="2.40.40.20">
    <property type="match status" value="1"/>
</dbReference>
<organism evidence="1">
    <name type="scientific">candidate division WOR-3 bacterium</name>
    <dbReference type="NCBI Taxonomy" id="2052148"/>
    <lineage>
        <taxon>Bacteria</taxon>
        <taxon>Bacteria division WOR-3</taxon>
    </lineage>
</organism>
<evidence type="ECO:0000313" key="1">
    <source>
        <dbReference type="EMBL" id="HHF52780.1"/>
    </source>
</evidence>
<comment type="caution">
    <text evidence="1">The sequence shown here is derived from an EMBL/GenBank/DDBJ whole genome shotgun (WGS) entry which is preliminary data.</text>
</comment>
<dbReference type="InterPro" id="IPR009010">
    <property type="entry name" value="Asp_de-COase-like_dom_sf"/>
</dbReference>
<sequence>MASKKVVLTIKLNEIDEDPSIVRLHAKVMDELQAQPGDIIYVCDKRWWLGGLKSVHVRAGEPVGEDELEGYVLL</sequence>
<name>A0A7V5HMP9_UNCW3</name>
<gene>
    <name evidence="1" type="ORF">ENL43_00265</name>
</gene>
<dbReference type="AlphaFoldDB" id="A0A7V5HMP9"/>
<reference evidence="1" key="1">
    <citation type="journal article" date="2020" name="mSystems">
        <title>Genome- and Community-Level Interaction Insights into Carbon Utilization and Element Cycling Functions of Hydrothermarchaeota in Hydrothermal Sediment.</title>
        <authorList>
            <person name="Zhou Z."/>
            <person name="Liu Y."/>
            <person name="Xu W."/>
            <person name="Pan J."/>
            <person name="Luo Z.H."/>
            <person name="Li M."/>
        </authorList>
    </citation>
    <scope>NUCLEOTIDE SEQUENCE [LARGE SCALE GENOMIC DNA]</scope>
    <source>
        <strain evidence="1">HyVt-96</strain>
    </source>
</reference>
<dbReference type="SUPFAM" id="SSF50692">
    <property type="entry name" value="ADC-like"/>
    <property type="match status" value="1"/>
</dbReference>
<proteinExistence type="predicted"/>
<dbReference type="Proteomes" id="UP000886050">
    <property type="component" value="Unassembled WGS sequence"/>
</dbReference>